<accession>A0A0J6Y0N6</accession>
<reference evidence="2" key="1">
    <citation type="journal article" date="2010" name="Genome Res.">
        <title>Population genomic sequencing of Coccidioides fungi reveals recent hybridization and transposon control.</title>
        <authorList>
            <person name="Neafsey D.E."/>
            <person name="Barker B.M."/>
            <person name="Sharpton T.J."/>
            <person name="Stajich J.E."/>
            <person name="Park D.J."/>
            <person name="Whiston E."/>
            <person name="Hung C.-Y."/>
            <person name="McMahan C."/>
            <person name="White J."/>
            <person name="Sykes S."/>
            <person name="Heiman D."/>
            <person name="Young S."/>
            <person name="Zeng Q."/>
            <person name="Abouelleil A."/>
            <person name="Aftuck L."/>
            <person name="Bessette D."/>
            <person name="Brown A."/>
            <person name="FitzGerald M."/>
            <person name="Lui A."/>
            <person name="Macdonald J.P."/>
            <person name="Priest M."/>
            <person name="Orbach M.J."/>
            <person name="Galgiani J.N."/>
            <person name="Kirkland T.N."/>
            <person name="Cole G.T."/>
            <person name="Birren B.W."/>
            <person name="Henn M.R."/>
            <person name="Taylor J.W."/>
            <person name="Rounsley S.D."/>
        </authorList>
    </citation>
    <scope>NUCLEOTIDE SEQUENCE [LARGE SCALE GENOMIC DNA]</scope>
    <source>
        <strain evidence="2">RMSCC 2394</strain>
    </source>
</reference>
<proteinExistence type="predicted"/>
<name>A0A0J6Y0N6_COCIT</name>
<evidence type="ECO:0000313" key="2">
    <source>
        <dbReference type="Proteomes" id="UP000054565"/>
    </source>
</evidence>
<gene>
    <name evidence="1" type="ORF">CIRG_00726</name>
</gene>
<evidence type="ECO:0000313" key="1">
    <source>
        <dbReference type="EMBL" id="KMP00584.1"/>
    </source>
</evidence>
<sequence length="114" mass="12405">MEAKKKASVLKAKTPYERVLIPKLSILRLRFAVAVVMHRSPCEMTMFSASVTVLSFTVKGSDIEVSAKSKGAFSLYHLLGDSYVVHRAPVMDSSVSIAVSARLGEVEASLRMTS</sequence>
<dbReference type="Proteomes" id="UP000054565">
    <property type="component" value="Unassembled WGS sequence"/>
</dbReference>
<organism evidence="1 2">
    <name type="scientific">Coccidioides immitis RMSCC 2394</name>
    <dbReference type="NCBI Taxonomy" id="404692"/>
    <lineage>
        <taxon>Eukaryota</taxon>
        <taxon>Fungi</taxon>
        <taxon>Dikarya</taxon>
        <taxon>Ascomycota</taxon>
        <taxon>Pezizomycotina</taxon>
        <taxon>Eurotiomycetes</taxon>
        <taxon>Eurotiomycetidae</taxon>
        <taxon>Onygenales</taxon>
        <taxon>Onygenaceae</taxon>
        <taxon>Coccidioides</taxon>
    </lineage>
</organism>
<protein>
    <submittedName>
        <fullName evidence="1">Uncharacterized protein</fullName>
    </submittedName>
</protein>
<dbReference type="EMBL" id="DS028093">
    <property type="protein sequence ID" value="KMP00584.1"/>
    <property type="molecule type" value="Genomic_DNA"/>
</dbReference>
<dbReference type="AlphaFoldDB" id="A0A0J6Y0N6"/>